<evidence type="ECO:0000256" key="4">
    <source>
        <dbReference type="ARBA" id="ARBA00022837"/>
    </source>
</evidence>
<dbReference type="EMBL" id="OE183930">
    <property type="protein sequence ID" value="CAD7576150.1"/>
    <property type="molecule type" value="Genomic_DNA"/>
</dbReference>
<keyword evidence="3" id="KW-0479">Metal-binding</keyword>
<comment type="similarity">
    <text evidence="2">Belongs to the sulfatase family.</text>
</comment>
<gene>
    <name evidence="8" type="ORF">TCMB3V08_LOCUS8726</name>
</gene>
<evidence type="ECO:0000256" key="2">
    <source>
        <dbReference type="ARBA" id="ARBA00008779"/>
    </source>
</evidence>
<feature type="compositionally biased region" description="Basic and acidic residues" evidence="6">
    <location>
        <begin position="25"/>
        <end position="37"/>
    </location>
</feature>
<dbReference type="GO" id="GO:0046872">
    <property type="term" value="F:metal ion binding"/>
    <property type="evidence" value="ECO:0007669"/>
    <property type="project" value="UniProtKB-KW"/>
</dbReference>
<dbReference type="PANTHER" id="PTHR10342:SF273">
    <property type="entry name" value="RE14504P"/>
    <property type="match status" value="1"/>
</dbReference>
<sequence length="447" mass="50037">MRNRPRDGNGGGGVETHMKTVGGTSREKEGAKKEGRTRNRLTPVRRPEFRGLDFHRDLDPALENRGQYATDVFTREAVDIILSHDKARPLYLQVAHLAVHSGNDTLHLEVPDVDANERRFSYITNPRRRLFAGSERRAFAYIRSFSYARTSLCAHTSLAAQAPNLVICYTSSVILEQIRGPCFVLSSTAAASAAPRRQRRQEQSDSVQPRRCNEDCMKRWKSQRMLARLDESVGKIVEALAERGILDNSILVFLSDNGAQTFGLHTNEGSNWPLRGVQRVENNLEKTSLSVPESKPYLPVNGSLVYCDSSALDHVVTEAVSVESRRRSGTLVSPGYGQRRSQENFGVSYFWEPLTTPSLRPQLKFTLFEGGVRGTCAIWSPLIQQTGRVSSDLIHISDWLPTLYSAAGSMLFSVLGSLLAREVIQSESNLQSHDQSRRLLLFTCSQW</sequence>
<proteinExistence type="inferred from homology"/>
<evidence type="ECO:0000259" key="7">
    <source>
        <dbReference type="Pfam" id="PF00884"/>
    </source>
</evidence>
<feature type="region of interest" description="Disordered" evidence="6">
    <location>
        <begin position="1"/>
        <end position="42"/>
    </location>
</feature>
<keyword evidence="4" id="KW-0106">Calcium</keyword>
<dbReference type="PANTHER" id="PTHR10342">
    <property type="entry name" value="ARYLSULFATASE"/>
    <property type="match status" value="1"/>
</dbReference>
<accession>A0A7R9JBE6</accession>
<keyword evidence="5" id="KW-0325">Glycoprotein</keyword>
<evidence type="ECO:0000256" key="3">
    <source>
        <dbReference type="ARBA" id="ARBA00022723"/>
    </source>
</evidence>
<name>A0A7R9JBE6_TIMCA</name>
<reference evidence="8" key="1">
    <citation type="submission" date="2020-11" db="EMBL/GenBank/DDBJ databases">
        <authorList>
            <person name="Tran Van P."/>
        </authorList>
    </citation>
    <scope>NUCLEOTIDE SEQUENCE</scope>
</reference>
<dbReference type="SUPFAM" id="SSF53649">
    <property type="entry name" value="Alkaline phosphatase-like"/>
    <property type="match status" value="1"/>
</dbReference>
<evidence type="ECO:0000313" key="8">
    <source>
        <dbReference type="EMBL" id="CAD7576150.1"/>
    </source>
</evidence>
<evidence type="ECO:0000256" key="5">
    <source>
        <dbReference type="ARBA" id="ARBA00023180"/>
    </source>
</evidence>
<dbReference type="InterPro" id="IPR000917">
    <property type="entry name" value="Sulfatase_N"/>
</dbReference>
<evidence type="ECO:0000256" key="1">
    <source>
        <dbReference type="ARBA" id="ARBA00001913"/>
    </source>
</evidence>
<comment type="cofactor">
    <cofactor evidence="1">
        <name>Ca(2+)</name>
        <dbReference type="ChEBI" id="CHEBI:29108"/>
    </cofactor>
</comment>
<dbReference type="InterPro" id="IPR017850">
    <property type="entry name" value="Alkaline_phosphatase_core_sf"/>
</dbReference>
<dbReference type="AlphaFoldDB" id="A0A7R9JBE6"/>
<protein>
    <submittedName>
        <fullName evidence="8">(California timema) hypothetical protein</fullName>
    </submittedName>
</protein>
<organism evidence="8">
    <name type="scientific">Timema californicum</name>
    <name type="common">California timema</name>
    <name type="synonym">Walking stick</name>
    <dbReference type="NCBI Taxonomy" id="61474"/>
    <lineage>
        <taxon>Eukaryota</taxon>
        <taxon>Metazoa</taxon>
        <taxon>Ecdysozoa</taxon>
        <taxon>Arthropoda</taxon>
        <taxon>Hexapoda</taxon>
        <taxon>Insecta</taxon>
        <taxon>Pterygota</taxon>
        <taxon>Neoptera</taxon>
        <taxon>Polyneoptera</taxon>
        <taxon>Phasmatodea</taxon>
        <taxon>Timematodea</taxon>
        <taxon>Timematoidea</taxon>
        <taxon>Timematidae</taxon>
        <taxon>Timema</taxon>
    </lineage>
</organism>
<feature type="domain" description="Sulfatase N-terminal" evidence="7">
    <location>
        <begin position="59"/>
        <end position="277"/>
    </location>
</feature>
<dbReference type="Pfam" id="PF00884">
    <property type="entry name" value="Sulfatase"/>
    <property type="match status" value="1"/>
</dbReference>
<dbReference type="Gene3D" id="3.40.720.10">
    <property type="entry name" value="Alkaline Phosphatase, subunit A"/>
    <property type="match status" value="3"/>
</dbReference>
<dbReference type="InterPro" id="IPR047115">
    <property type="entry name" value="ARSB"/>
</dbReference>
<dbReference type="GO" id="GO:0008484">
    <property type="term" value="F:sulfuric ester hydrolase activity"/>
    <property type="evidence" value="ECO:0007669"/>
    <property type="project" value="InterPro"/>
</dbReference>
<evidence type="ECO:0000256" key="6">
    <source>
        <dbReference type="SAM" id="MobiDB-lite"/>
    </source>
</evidence>